<name>A0A9R1CUQ9_9EURY</name>
<dbReference type="Gene3D" id="3.10.580.10">
    <property type="entry name" value="CBS-domain"/>
    <property type="match status" value="1"/>
</dbReference>
<dbReference type="PANTHER" id="PTHR43080">
    <property type="entry name" value="CBS DOMAIN-CONTAINING PROTEIN CBSX3, MITOCHONDRIAL"/>
    <property type="match status" value="1"/>
</dbReference>
<feature type="domain" description="CBS" evidence="3">
    <location>
        <begin position="9"/>
        <end position="68"/>
    </location>
</feature>
<dbReference type="RefSeq" id="WP_256030026.1">
    <property type="nucleotide sequence ID" value="NZ_JAHLKM010000015.1"/>
</dbReference>
<dbReference type="InterPro" id="IPR051257">
    <property type="entry name" value="Diverse_CBS-Domain"/>
</dbReference>
<dbReference type="SUPFAM" id="SSF54631">
    <property type="entry name" value="CBS-domain pair"/>
    <property type="match status" value="1"/>
</dbReference>
<evidence type="ECO:0000313" key="5">
    <source>
        <dbReference type="Proteomes" id="UP001139494"/>
    </source>
</evidence>
<keyword evidence="1 2" id="KW-0129">CBS domain</keyword>
<protein>
    <submittedName>
        <fullName evidence="4">CBS domain-containing protein</fullName>
    </submittedName>
</protein>
<evidence type="ECO:0000259" key="3">
    <source>
        <dbReference type="PROSITE" id="PS51371"/>
    </source>
</evidence>
<dbReference type="Proteomes" id="UP001139494">
    <property type="component" value="Unassembled WGS sequence"/>
</dbReference>
<dbReference type="PROSITE" id="PS51371">
    <property type="entry name" value="CBS"/>
    <property type="match status" value="2"/>
</dbReference>
<dbReference type="AlphaFoldDB" id="A0A9R1CUQ9"/>
<comment type="caution">
    <text evidence="4">The sequence shown here is derived from an EMBL/GenBank/DDBJ whole genome shotgun (WGS) entry which is preliminary data.</text>
</comment>
<dbReference type="InterPro" id="IPR046342">
    <property type="entry name" value="CBS_dom_sf"/>
</dbReference>
<dbReference type="SMART" id="SM00116">
    <property type="entry name" value="CBS"/>
    <property type="match status" value="2"/>
</dbReference>
<dbReference type="PANTHER" id="PTHR43080:SF2">
    <property type="entry name" value="CBS DOMAIN-CONTAINING PROTEIN"/>
    <property type="match status" value="1"/>
</dbReference>
<organism evidence="4 5">
    <name type="scientific">Natronomonas aquatica</name>
    <dbReference type="NCBI Taxonomy" id="2841590"/>
    <lineage>
        <taxon>Archaea</taxon>
        <taxon>Methanobacteriati</taxon>
        <taxon>Methanobacteriota</taxon>
        <taxon>Stenosarchaea group</taxon>
        <taxon>Halobacteria</taxon>
        <taxon>Halobacteriales</taxon>
        <taxon>Natronomonadaceae</taxon>
        <taxon>Natronomonas</taxon>
    </lineage>
</organism>
<evidence type="ECO:0000313" key="4">
    <source>
        <dbReference type="EMBL" id="MCQ4333999.1"/>
    </source>
</evidence>
<reference evidence="4" key="1">
    <citation type="journal article" date="2023" name="Front. Microbiol.">
        <title>Genomic-based phylogenetic and metabolic analyses of the genus Natronomonas, and description of Natronomonas aquatica sp. nov.</title>
        <authorList>
            <person name="Garcia-Roldan A."/>
            <person name="Duran-Viseras A."/>
            <person name="de la Haba R.R."/>
            <person name="Corral P."/>
            <person name="Sanchez-Porro C."/>
            <person name="Ventosa A."/>
        </authorList>
    </citation>
    <scope>NUCLEOTIDE SEQUENCE</scope>
    <source>
        <strain evidence="4">F2-12</strain>
    </source>
</reference>
<gene>
    <name evidence="4" type="ORF">KM295_10985</name>
</gene>
<evidence type="ECO:0000256" key="2">
    <source>
        <dbReference type="PROSITE-ProRule" id="PRU00703"/>
    </source>
</evidence>
<dbReference type="EMBL" id="JAHLKM010000015">
    <property type="protein sequence ID" value="MCQ4333999.1"/>
    <property type="molecule type" value="Genomic_DNA"/>
</dbReference>
<dbReference type="InterPro" id="IPR000644">
    <property type="entry name" value="CBS_dom"/>
</dbReference>
<proteinExistence type="predicted"/>
<dbReference type="Pfam" id="PF00571">
    <property type="entry name" value="CBS"/>
    <property type="match status" value="2"/>
</dbReference>
<accession>A0A9R1CUQ9</accession>
<feature type="domain" description="CBS" evidence="3">
    <location>
        <begin position="72"/>
        <end position="128"/>
    </location>
</feature>
<keyword evidence="5" id="KW-1185">Reference proteome</keyword>
<sequence>MISSLIRDIIPASAPTVSPGTSTTEAARLLRRADVPAVVVLEDDTVEGIVTESDIVAMVAETDSPLDVRAVMSTPVPTVSPESTLIEVADTMREHGMGQLPVVEGTDYRGVASVEMLAPYLSRHRLGIDPDRGAIRAEATDSAEIAVGD</sequence>
<evidence type="ECO:0000256" key="1">
    <source>
        <dbReference type="ARBA" id="ARBA00023122"/>
    </source>
</evidence>